<feature type="transmembrane region" description="Helical" evidence="1">
    <location>
        <begin position="31"/>
        <end position="52"/>
    </location>
</feature>
<protein>
    <submittedName>
        <fullName evidence="2">DUF4231 domain-containing protein</fullName>
    </submittedName>
</protein>
<keyword evidence="1" id="KW-0472">Membrane</keyword>
<dbReference type="Proteomes" id="UP001304461">
    <property type="component" value="Unassembled WGS sequence"/>
</dbReference>
<sequence length="153" mass="17148">MPALDRDTYLSSRVDEQLNWLSRASRTNKRVFLSLRIFEILLGTSITIFSPYAARVAWAPLAIAVAGGGIALSGGWLALSRTQENWVRYRSLSESLKREKFLFLTGSPPYDRHQTSFPQFVTATEALMIEERGGWARQISQQAEPGEAVSPKD</sequence>
<dbReference type="NCBIfam" id="NF033634">
    <property type="entry name" value="SLATT_1"/>
    <property type="match status" value="1"/>
</dbReference>
<evidence type="ECO:0000313" key="2">
    <source>
        <dbReference type="EMBL" id="MEA5392466.1"/>
    </source>
</evidence>
<feature type="transmembrane region" description="Helical" evidence="1">
    <location>
        <begin position="58"/>
        <end position="79"/>
    </location>
</feature>
<evidence type="ECO:0000256" key="1">
    <source>
        <dbReference type="SAM" id="Phobius"/>
    </source>
</evidence>
<dbReference type="RefSeq" id="WP_323306413.1">
    <property type="nucleotide sequence ID" value="NZ_JAYGHX010000011.1"/>
</dbReference>
<dbReference type="Pfam" id="PF14015">
    <property type="entry name" value="DUF4231"/>
    <property type="match status" value="1"/>
</dbReference>
<accession>A0ABU5RXN0</accession>
<dbReference type="InterPro" id="IPR025325">
    <property type="entry name" value="DUF4231"/>
</dbReference>
<keyword evidence="1" id="KW-1133">Transmembrane helix</keyword>
<evidence type="ECO:0000313" key="3">
    <source>
        <dbReference type="Proteomes" id="UP001304461"/>
    </source>
</evidence>
<dbReference type="EMBL" id="JAYGHX010000011">
    <property type="protein sequence ID" value="MEA5392466.1"/>
    <property type="molecule type" value="Genomic_DNA"/>
</dbReference>
<gene>
    <name evidence="2" type="ORF">VB738_14480</name>
</gene>
<reference evidence="2 3" key="1">
    <citation type="submission" date="2023-12" db="EMBL/GenBank/DDBJ databases">
        <title>Baltic Sea Cyanobacteria.</title>
        <authorList>
            <person name="Delbaje E."/>
            <person name="Fewer D.P."/>
            <person name="Shishido T.K."/>
        </authorList>
    </citation>
    <scope>NUCLEOTIDE SEQUENCE [LARGE SCALE GENOMIC DNA]</scope>
    <source>
        <strain evidence="2 3">UHCC 0139</strain>
    </source>
</reference>
<organism evidence="2 3">
    <name type="scientific">Cyanobium gracile UHCC 0139</name>
    <dbReference type="NCBI Taxonomy" id="3110308"/>
    <lineage>
        <taxon>Bacteria</taxon>
        <taxon>Bacillati</taxon>
        <taxon>Cyanobacteriota</taxon>
        <taxon>Cyanophyceae</taxon>
        <taxon>Synechococcales</taxon>
        <taxon>Prochlorococcaceae</taxon>
        <taxon>Cyanobium</taxon>
    </lineage>
</organism>
<comment type="caution">
    <text evidence="2">The sequence shown here is derived from an EMBL/GenBank/DDBJ whole genome shotgun (WGS) entry which is preliminary data.</text>
</comment>
<proteinExistence type="predicted"/>
<name>A0ABU5RXN0_9CYAN</name>
<keyword evidence="3" id="KW-1185">Reference proteome</keyword>
<keyword evidence="1" id="KW-0812">Transmembrane</keyword>